<evidence type="ECO:0000313" key="2">
    <source>
        <dbReference type="EMBL" id="GBN78306.1"/>
    </source>
</evidence>
<comment type="caution">
    <text evidence="2">The sequence shown here is derived from an EMBL/GenBank/DDBJ whole genome shotgun (WGS) entry which is preliminary data.</text>
</comment>
<organism evidence="2 3">
    <name type="scientific">Araneus ventricosus</name>
    <name type="common">Orbweaver spider</name>
    <name type="synonym">Epeira ventricosa</name>
    <dbReference type="NCBI Taxonomy" id="182803"/>
    <lineage>
        <taxon>Eukaryota</taxon>
        <taxon>Metazoa</taxon>
        <taxon>Ecdysozoa</taxon>
        <taxon>Arthropoda</taxon>
        <taxon>Chelicerata</taxon>
        <taxon>Arachnida</taxon>
        <taxon>Araneae</taxon>
        <taxon>Araneomorphae</taxon>
        <taxon>Entelegynae</taxon>
        <taxon>Araneoidea</taxon>
        <taxon>Araneidae</taxon>
        <taxon>Araneus</taxon>
    </lineage>
</organism>
<dbReference type="InterPro" id="IPR055469">
    <property type="entry name" value="DUF7041"/>
</dbReference>
<name>A0A4Y2RSH8_ARAVE</name>
<reference evidence="2 3" key="1">
    <citation type="journal article" date="2019" name="Sci. Rep.">
        <title>Orb-weaving spider Araneus ventricosus genome elucidates the spidroin gene catalogue.</title>
        <authorList>
            <person name="Kono N."/>
            <person name="Nakamura H."/>
            <person name="Ohtoshi R."/>
            <person name="Moran D.A.P."/>
            <person name="Shinohara A."/>
            <person name="Yoshida Y."/>
            <person name="Fujiwara M."/>
            <person name="Mori M."/>
            <person name="Tomita M."/>
            <person name="Arakawa K."/>
        </authorList>
    </citation>
    <scope>NUCLEOTIDE SEQUENCE [LARGE SCALE GENOMIC DNA]</scope>
</reference>
<feature type="domain" description="DUF7041" evidence="1">
    <location>
        <begin position="27"/>
        <end position="71"/>
    </location>
</feature>
<evidence type="ECO:0000259" key="1">
    <source>
        <dbReference type="Pfam" id="PF23055"/>
    </source>
</evidence>
<dbReference type="Proteomes" id="UP000499080">
    <property type="component" value="Unassembled WGS sequence"/>
</dbReference>
<gene>
    <name evidence="2" type="ORF">AVEN_156771_1</name>
</gene>
<dbReference type="Pfam" id="PF23055">
    <property type="entry name" value="DUF7041"/>
    <property type="match status" value="1"/>
</dbReference>
<dbReference type="PANTHER" id="PTHR33327">
    <property type="entry name" value="ENDONUCLEASE"/>
    <property type="match status" value="1"/>
</dbReference>
<accession>A0A4Y2RSH8</accession>
<protein>
    <recommendedName>
        <fullName evidence="1">DUF7041 domain-containing protein</fullName>
    </recommendedName>
</protein>
<dbReference type="EMBL" id="BGPR01146897">
    <property type="protein sequence ID" value="GBN78306.1"/>
    <property type="molecule type" value="Genomic_DNA"/>
</dbReference>
<dbReference type="OrthoDB" id="10064107at2759"/>
<proteinExistence type="predicted"/>
<evidence type="ECO:0000313" key="3">
    <source>
        <dbReference type="Proteomes" id="UP000499080"/>
    </source>
</evidence>
<dbReference type="AlphaFoldDB" id="A0A4Y2RSH8"/>
<sequence length="223" mass="24278">MPNPDDSKLGECNNFSAGVSAVAIETPAFCSDKPEIWFAQLESQFALGNISVDSTKFHYVIAALNSDDLTCLISPELLKGLLIQRLPVQIQQLLSVSGDNLQALSKMADSSFEISKGDLVASVSANFQSSDVSADIPEHYNLLVNMKRKKLLDDTSAVSLEKPISANESMYVATAQGDSPYVKLLLKFSDITMPSPPKPLLHVKHNNEHCIETRGPPVFSKAR</sequence>
<keyword evidence="3" id="KW-1185">Reference proteome</keyword>
<dbReference type="PANTHER" id="PTHR33327:SF3">
    <property type="entry name" value="RNA-DIRECTED DNA POLYMERASE"/>
    <property type="match status" value="1"/>
</dbReference>